<dbReference type="AlphaFoldDB" id="A0A150R2H9"/>
<protein>
    <submittedName>
        <fullName evidence="7">Uncharacterized protein</fullName>
    </submittedName>
</protein>
<evidence type="ECO:0000259" key="5">
    <source>
        <dbReference type="Pfam" id="PF07631"/>
    </source>
</evidence>
<evidence type="ECO:0000256" key="1">
    <source>
        <dbReference type="SAM" id="MobiDB-lite"/>
    </source>
</evidence>
<name>A0A150R2H9_SORCE</name>
<feature type="domain" description="DUF1588" evidence="4">
    <location>
        <begin position="390"/>
        <end position="489"/>
    </location>
</feature>
<comment type="caution">
    <text evidence="7">The sequence shown here is derived from an EMBL/GenBank/DDBJ whole genome shotgun (WGS) entry which is preliminary data.</text>
</comment>
<evidence type="ECO:0000259" key="3">
    <source>
        <dbReference type="Pfam" id="PF07626"/>
    </source>
</evidence>
<dbReference type="InterPro" id="IPR013039">
    <property type="entry name" value="DUF1588"/>
</dbReference>
<dbReference type="InterPro" id="IPR013036">
    <property type="entry name" value="DUF1587"/>
</dbReference>
<dbReference type="InterPro" id="IPR011478">
    <property type="entry name" value="DUF1585"/>
</dbReference>
<gene>
    <name evidence="7" type="ORF">BE17_48800</name>
</gene>
<reference evidence="7 8" key="1">
    <citation type="submission" date="2014-02" db="EMBL/GenBank/DDBJ databases">
        <title>The small core and large imbalanced accessory genome model reveals a collaborative survival strategy of Sorangium cellulosum strains in nature.</title>
        <authorList>
            <person name="Han K."/>
            <person name="Peng R."/>
            <person name="Blom J."/>
            <person name="Li Y.-Z."/>
        </authorList>
    </citation>
    <scope>NUCLEOTIDE SEQUENCE [LARGE SCALE GENOMIC DNA]</scope>
    <source>
        <strain evidence="7 8">So0011-07</strain>
    </source>
</reference>
<accession>A0A150R2H9</accession>
<evidence type="ECO:0000259" key="4">
    <source>
        <dbReference type="Pfam" id="PF07627"/>
    </source>
</evidence>
<dbReference type="InterPro" id="IPR013043">
    <property type="entry name" value="DUF1595"/>
</dbReference>
<dbReference type="Pfam" id="PF07627">
    <property type="entry name" value="PSCyt3"/>
    <property type="match status" value="1"/>
</dbReference>
<dbReference type="Pfam" id="PF07624">
    <property type="entry name" value="PSD2"/>
    <property type="match status" value="1"/>
</dbReference>
<evidence type="ECO:0000259" key="2">
    <source>
        <dbReference type="Pfam" id="PF07624"/>
    </source>
</evidence>
<dbReference type="Pfam" id="PF07626">
    <property type="entry name" value="PSD3"/>
    <property type="match status" value="1"/>
</dbReference>
<proteinExistence type="predicted"/>
<evidence type="ECO:0000259" key="6">
    <source>
        <dbReference type="Pfam" id="PF07637"/>
    </source>
</evidence>
<sequence>MWAPVRLHSVTLSESKMKKPCWHELRSSREVGAVCALALAFAAACTGALGDPEDGAGASSTGDDGSSTGAAPPPFQPAAGMLRRLTRTQFRNAVRDVFGVEVNVQELDADSWNGNFATIGAATVVTSERGVEQYHTAIENAVDAVFSDSAKRGQFIGCTPSGAQDDACVRGLIQALGLRAWRRPLEKAEVDRLAAVASKAATELDSAVEGARWATVALFSSPNFLYRPELGAPSADGSLRLTGYEMASRLAFLVWNSLPDQTLLDEAASGMLDTAEGVRAAATRMLDAPAGREAVGAFAEEHMRLDRIGTQAKDPELFPEYDAALRAAMVRDMRDTWAVLAFDDQASALDLFSTTKVVVNKELAQLYGLDTTGLSSSTFEVRSLPADGPRVGILGKAGFLSQFANQKEGSPTLRGKFMRDALLCTPVPPPPGDVALELPEPPADRPLTKRQRLENHRTAPACAACHAYMDPLGLPLETFDAIGRHRTTDHGLPIDPSGDFDGEPVADARELGMTVSASDDVARCIVRRYYAYAAGHEERAVDGRVLNALAASFEASGFKLRELVLDVVTNEAFSSVALQP</sequence>
<feature type="domain" description="DUF1595" evidence="6">
    <location>
        <begin position="168"/>
        <end position="229"/>
    </location>
</feature>
<dbReference type="Proteomes" id="UP000075635">
    <property type="component" value="Unassembled WGS sequence"/>
</dbReference>
<dbReference type="Pfam" id="PF07637">
    <property type="entry name" value="PSD5"/>
    <property type="match status" value="1"/>
</dbReference>
<organism evidence="7 8">
    <name type="scientific">Sorangium cellulosum</name>
    <name type="common">Polyangium cellulosum</name>
    <dbReference type="NCBI Taxonomy" id="56"/>
    <lineage>
        <taxon>Bacteria</taxon>
        <taxon>Pseudomonadati</taxon>
        <taxon>Myxococcota</taxon>
        <taxon>Polyangia</taxon>
        <taxon>Polyangiales</taxon>
        <taxon>Polyangiaceae</taxon>
        <taxon>Sorangium</taxon>
    </lineage>
</organism>
<feature type="domain" description="DUF1585" evidence="2">
    <location>
        <begin position="501"/>
        <end position="573"/>
    </location>
</feature>
<feature type="region of interest" description="Disordered" evidence="1">
    <location>
        <begin position="53"/>
        <end position="77"/>
    </location>
</feature>
<dbReference type="EMBL" id="JEMB01003277">
    <property type="protein sequence ID" value="KYF74414.1"/>
    <property type="molecule type" value="Genomic_DNA"/>
</dbReference>
<dbReference type="Pfam" id="PF07631">
    <property type="entry name" value="PSD4"/>
    <property type="match status" value="1"/>
</dbReference>
<evidence type="ECO:0000313" key="7">
    <source>
        <dbReference type="EMBL" id="KYF74414.1"/>
    </source>
</evidence>
<evidence type="ECO:0000313" key="8">
    <source>
        <dbReference type="Proteomes" id="UP000075635"/>
    </source>
</evidence>
<feature type="compositionally biased region" description="Low complexity" evidence="1">
    <location>
        <begin position="53"/>
        <end position="70"/>
    </location>
</feature>
<feature type="domain" description="DUF1587" evidence="3">
    <location>
        <begin position="83"/>
        <end position="146"/>
    </location>
</feature>
<dbReference type="InterPro" id="IPR013042">
    <property type="entry name" value="DUF1592"/>
</dbReference>
<feature type="domain" description="DUF1592" evidence="5">
    <location>
        <begin position="241"/>
        <end position="369"/>
    </location>
</feature>